<organism evidence="2 3">
    <name type="scientific">Trifolium medium</name>
    <dbReference type="NCBI Taxonomy" id="97028"/>
    <lineage>
        <taxon>Eukaryota</taxon>
        <taxon>Viridiplantae</taxon>
        <taxon>Streptophyta</taxon>
        <taxon>Embryophyta</taxon>
        <taxon>Tracheophyta</taxon>
        <taxon>Spermatophyta</taxon>
        <taxon>Magnoliopsida</taxon>
        <taxon>eudicotyledons</taxon>
        <taxon>Gunneridae</taxon>
        <taxon>Pentapetalae</taxon>
        <taxon>rosids</taxon>
        <taxon>fabids</taxon>
        <taxon>Fabales</taxon>
        <taxon>Fabaceae</taxon>
        <taxon>Papilionoideae</taxon>
        <taxon>50 kb inversion clade</taxon>
        <taxon>NPAAA clade</taxon>
        <taxon>Hologalegina</taxon>
        <taxon>IRL clade</taxon>
        <taxon>Trifolieae</taxon>
        <taxon>Trifolium</taxon>
    </lineage>
</organism>
<keyword evidence="3" id="KW-1185">Reference proteome</keyword>
<dbReference type="Proteomes" id="UP000265520">
    <property type="component" value="Unassembled WGS sequence"/>
</dbReference>
<evidence type="ECO:0000313" key="2">
    <source>
        <dbReference type="EMBL" id="MCI44556.1"/>
    </source>
</evidence>
<accession>A0A392S9M3</accession>
<dbReference type="AlphaFoldDB" id="A0A392S9M3"/>
<dbReference type="EMBL" id="LXQA010332263">
    <property type="protein sequence ID" value="MCI44556.1"/>
    <property type="molecule type" value="Genomic_DNA"/>
</dbReference>
<proteinExistence type="predicted"/>
<feature type="compositionally biased region" description="Polar residues" evidence="1">
    <location>
        <begin position="80"/>
        <end position="92"/>
    </location>
</feature>
<feature type="non-terminal residue" evidence="2">
    <location>
        <position position="92"/>
    </location>
</feature>
<protein>
    <submittedName>
        <fullName evidence="2">Uncharacterized protein</fullName>
    </submittedName>
</protein>
<name>A0A392S9M3_9FABA</name>
<feature type="compositionally biased region" description="Basic residues" evidence="1">
    <location>
        <begin position="33"/>
        <end position="43"/>
    </location>
</feature>
<comment type="caution">
    <text evidence="2">The sequence shown here is derived from an EMBL/GenBank/DDBJ whole genome shotgun (WGS) entry which is preliminary data.</text>
</comment>
<feature type="non-terminal residue" evidence="2">
    <location>
        <position position="1"/>
    </location>
</feature>
<feature type="region of interest" description="Disordered" evidence="1">
    <location>
        <begin position="1"/>
        <end position="92"/>
    </location>
</feature>
<sequence length="92" mass="10137">KADKSEQPKGEEDKKRESSSATIDNKSAEQQGKKKKRKHKKNKSSSDHSKPDSSIPAKNKKLSENAHIANPHDSSENKAEGSNLTMQPTQAK</sequence>
<evidence type="ECO:0000313" key="3">
    <source>
        <dbReference type="Proteomes" id="UP000265520"/>
    </source>
</evidence>
<reference evidence="2 3" key="1">
    <citation type="journal article" date="2018" name="Front. Plant Sci.">
        <title>Red Clover (Trifolium pratense) and Zigzag Clover (T. medium) - A Picture of Genomic Similarities and Differences.</title>
        <authorList>
            <person name="Dluhosova J."/>
            <person name="Istvanek J."/>
            <person name="Nedelnik J."/>
            <person name="Repkova J."/>
        </authorList>
    </citation>
    <scope>NUCLEOTIDE SEQUENCE [LARGE SCALE GENOMIC DNA]</scope>
    <source>
        <strain evidence="3">cv. 10/8</strain>
        <tissue evidence="2">Leaf</tissue>
    </source>
</reference>
<evidence type="ECO:0000256" key="1">
    <source>
        <dbReference type="SAM" id="MobiDB-lite"/>
    </source>
</evidence>
<feature type="compositionally biased region" description="Basic and acidic residues" evidence="1">
    <location>
        <begin position="1"/>
        <end position="18"/>
    </location>
</feature>
<feature type="compositionally biased region" description="Polar residues" evidence="1">
    <location>
        <begin position="19"/>
        <end position="30"/>
    </location>
</feature>